<protein>
    <recommendedName>
        <fullName evidence="1">Core shell protein Gag P30 domain-containing protein</fullName>
    </recommendedName>
</protein>
<dbReference type="Pfam" id="PF02093">
    <property type="entry name" value="Gag_p30"/>
    <property type="match status" value="1"/>
</dbReference>
<dbReference type="Gene3D" id="1.10.375.10">
    <property type="entry name" value="Human Immunodeficiency Virus Type 1 Capsid Protein"/>
    <property type="match status" value="1"/>
</dbReference>
<keyword evidence="3" id="KW-1185">Reference proteome</keyword>
<accession>A0A091NDU5</accession>
<dbReference type="GO" id="GO:0019068">
    <property type="term" value="P:virion assembly"/>
    <property type="evidence" value="ECO:0007669"/>
    <property type="project" value="InterPro"/>
</dbReference>
<feature type="non-terminal residue" evidence="2">
    <location>
        <position position="1"/>
    </location>
</feature>
<dbReference type="AlphaFoldDB" id="A0A091NDU5"/>
<dbReference type="InterPro" id="IPR008919">
    <property type="entry name" value="Retrov_capsid_N"/>
</dbReference>
<gene>
    <name evidence="2" type="ORF">N311_09446</name>
</gene>
<evidence type="ECO:0000313" key="3">
    <source>
        <dbReference type="Proteomes" id="UP000054244"/>
    </source>
</evidence>
<organism evidence="2 3">
    <name type="scientific">Apaloderma vittatum</name>
    <name type="common">Bar-tailed trogon</name>
    <dbReference type="NCBI Taxonomy" id="57397"/>
    <lineage>
        <taxon>Eukaryota</taxon>
        <taxon>Metazoa</taxon>
        <taxon>Chordata</taxon>
        <taxon>Craniata</taxon>
        <taxon>Vertebrata</taxon>
        <taxon>Euteleostomi</taxon>
        <taxon>Archelosauria</taxon>
        <taxon>Archosauria</taxon>
        <taxon>Dinosauria</taxon>
        <taxon>Saurischia</taxon>
        <taxon>Theropoda</taxon>
        <taxon>Coelurosauria</taxon>
        <taxon>Aves</taxon>
        <taxon>Neognathae</taxon>
        <taxon>Neoaves</taxon>
        <taxon>Telluraves</taxon>
        <taxon>Coraciimorphae</taxon>
        <taxon>Trogoniformes</taxon>
        <taxon>Trogonidae</taxon>
        <taxon>Apaloderma</taxon>
    </lineage>
</organism>
<evidence type="ECO:0000259" key="1">
    <source>
        <dbReference type="Pfam" id="PF02093"/>
    </source>
</evidence>
<feature type="non-terminal residue" evidence="2">
    <location>
        <position position="145"/>
    </location>
</feature>
<dbReference type="SUPFAM" id="SSF47943">
    <property type="entry name" value="Retrovirus capsid protein, N-terminal core domain"/>
    <property type="match status" value="1"/>
</dbReference>
<name>A0A091NDU5_APAVI</name>
<evidence type="ECO:0000313" key="2">
    <source>
        <dbReference type="EMBL" id="KFP87232.1"/>
    </source>
</evidence>
<sequence length="145" mass="16956">GKILLKVPFTTADLEAGKQAAGEYRSDPVSVAKHFQFVVKQHNPDWQDIQLLLEHLTETEKQLILKVARDLADDYYKTVREDVKKYFPLQDPKWESNRCAYLERLEAHQEWIVKGREKAIPKTIKWSALYEVKQNPSESPTEFLD</sequence>
<feature type="domain" description="Core shell protein Gag P30" evidence="1">
    <location>
        <begin position="13"/>
        <end position="145"/>
    </location>
</feature>
<reference evidence="2 3" key="1">
    <citation type="submission" date="2014-04" db="EMBL/GenBank/DDBJ databases">
        <title>Genome evolution of avian class.</title>
        <authorList>
            <person name="Zhang G."/>
            <person name="Li C."/>
        </authorList>
    </citation>
    <scope>NUCLEOTIDE SEQUENCE [LARGE SCALE GENOMIC DNA]</scope>
    <source>
        <strain evidence="2">BGI_N311</strain>
    </source>
</reference>
<dbReference type="PANTHER" id="PTHR33166">
    <property type="entry name" value="GAG_P30 DOMAIN-CONTAINING PROTEIN"/>
    <property type="match status" value="1"/>
</dbReference>
<dbReference type="Proteomes" id="UP000054244">
    <property type="component" value="Unassembled WGS sequence"/>
</dbReference>
<proteinExistence type="predicted"/>
<dbReference type="InterPro" id="IPR050462">
    <property type="entry name" value="Retroviral_Gag-Pol_poly"/>
</dbReference>
<dbReference type="InterPro" id="IPR003036">
    <property type="entry name" value="Gag_P30"/>
</dbReference>
<dbReference type="EMBL" id="KL380946">
    <property type="protein sequence ID" value="KFP87232.1"/>
    <property type="molecule type" value="Genomic_DNA"/>
</dbReference>